<gene>
    <name evidence="7" type="ORF">M6B38_157800</name>
</gene>
<evidence type="ECO:0000256" key="6">
    <source>
        <dbReference type="SAM" id="MobiDB-lite"/>
    </source>
</evidence>
<reference evidence="7" key="2">
    <citation type="submission" date="2023-04" db="EMBL/GenBank/DDBJ databases">
        <authorList>
            <person name="Bruccoleri R.E."/>
            <person name="Oakeley E.J."/>
            <person name="Faust A.-M."/>
            <person name="Dessus-Babus S."/>
            <person name="Altorfer M."/>
            <person name="Burckhardt D."/>
            <person name="Oertli M."/>
            <person name="Naumann U."/>
            <person name="Petersen F."/>
            <person name="Wong J."/>
        </authorList>
    </citation>
    <scope>NUCLEOTIDE SEQUENCE</scope>
    <source>
        <strain evidence="7">GSM-AAB239-AS_SAM_17_03QT</strain>
        <tissue evidence="7">Leaf</tissue>
    </source>
</reference>
<dbReference type="InterPro" id="IPR036259">
    <property type="entry name" value="MFS_trans_sf"/>
</dbReference>
<organism evidence="7 8">
    <name type="scientific">Iris pallida</name>
    <name type="common">Sweet iris</name>
    <dbReference type="NCBI Taxonomy" id="29817"/>
    <lineage>
        <taxon>Eukaryota</taxon>
        <taxon>Viridiplantae</taxon>
        <taxon>Streptophyta</taxon>
        <taxon>Embryophyta</taxon>
        <taxon>Tracheophyta</taxon>
        <taxon>Spermatophyta</taxon>
        <taxon>Magnoliopsida</taxon>
        <taxon>Liliopsida</taxon>
        <taxon>Asparagales</taxon>
        <taxon>Iridaceae</taxon>
        <taxon>Iridoideae</taxon>
        <taxon>Irideae</taxon>
        <taxon>Iris</taxon>
    </lineage>
</organism>
<keyword evidence="4" id="KW-1133">Transmembrane helix</keyword>
<dbReference type="Proteomes" id="UP001140949">
    <property type="component" value="Unassembled WGS sequence"/>
</dbReference>
<feature type="compositionally biased region" description="Basic and acidic residues" evidence="6">
    <location>
        <begin position="84"/>
        <end position="117"/>
    </location>
</feature>
<dbReference type="Gene3D" id="1.20.1250.20">
    <property type="entry name" value="MFS general substrate transporter like domains"/>
    <property type="match status" value="1"/>
</dbReference>
<feature type="compositionally biased region" description="Basic and acidic residues" evidence="6">
    <location>
        <begin position="40"/>
        <end position="68"/>
    </location>
</feature>
<dbReference type="GO" id="GO:0022857">
    <property type="term" value="F:transmembrane transporter activity"/>
    <property type="evidence" value="ECO:0007669"/>
    <property type="project" value="InterPro"/>
</dbReference>
<evidence type="ECO:0000313" key="8">
    <source>
        <dbReference type="Proteomes" id="UP001140949"/>
    </source>
</evidence>
<dbReference type="GO" id="GO:0016020">
    <property type="term" value="C:membrane"/>
    <property type="evidence" value="ECO:0007669"/>
    <property type="project" value="UniProtKB-SubCell"/>
</dbReference>
<comment type="similarity">
    <text evidence="2">Belongs to the major facilitator superfamily. Proton-dependent oligopeptide transporter (POT/PTR) (TC 2.A.17) family.</text>
</comment>
<dbReference type="InterPro" id="IPR000109">
    <property type="entry name" value="POT_fam"/>
</dbReference>
<reference evidence="7" key="1">
    <citation type="journal article" date="2023" name="GigaByte">
        <title>Genome assembly of the bearded iris, Iris pallida Lam.</title>
        <authorList>
            <person name="Bruccoleri R.E."/>
            <person name="Oakeley E.J."/>
            <person name="Faust A.M.E."/>
            <person name="Altorfer M."/>
            <person name="Dessus-Babus S."/>
            <person name="Burckhardt D."/>
            <person name="Oertli M."/>
            <person name="Naumann U."/>
            <person name="Petersen F."/>
            <person name="Wong J."/>
        </authorList>
    </citation>
    <scope>NUCLEOTIDE SEQUENCE</scope>
    <source>
        <strain evidence="7">GSM-AAB239-AS_SAM_17_03QT</strain>
    </source>
</reference>
<accession>A0AAX6F0Y9</accession>
<name>A0AAX6F0Y9_IRIPA</name>
<dbReference type="Pfam" id="PF00854">
    <property type="entry name" value="PTR2"/>
    <property type="match status" value="1"/>
</dbReference>
<evidence type="ECO:0000256" key="5">
    <source>
        <dbReference type="ARBA" id="ARBA00023136"/>
    </source>
</evidence>
<keyword evidence="8" id="KW-1185">Reference proteome</keyword>
<evidence type="ECO:0000256" key="4">
    <source>
        <dbReference type="ARBA" id="ARBA00022989"/>
    </source>
</evidence>
<protein>
    <submittedName>
        <fullName evidence="7">Protein NRT1/ PTR FAMILY 5.2-like</fullName>
    </submittedName>
</protein>
<dbReference type="EMBL" id="JANAVB010032618">
    <property type="protein sequence ID" value="KAJ6810107.1"/>
    <property type="molecule type" value="Genomic_DNA"/>
</dbReference>
<sequence length="214" mass="23805">MLRLVPSCFSRSSQARSGAGQHPLRQARHHPAAARRRPRVRDPSREPRDVHNAHAIRRDLRPLLHEGDAVLDQTPERNNAPPENRNRNVHADHSDGGGIRDGEDQAGHREKPRAGRERKTRPASIFMILPQFVLMGISDAFFVVGKIEIFYEQAPQSMKSLGSSCTLTALGLGNVLSSLLLKLVSGVTERRGRGWVLNNLNASRLDYTTDSSPF</sequence>
<comment type="caution">
    <text evidence="7">The sequence shown here is derived from an EMBL/GenBank/DDBJ whole genome shotgun (WGS) entry which is preliminary data.</text>
</comment>
<evidence type="ECO:0000313" key="7">
    <source>
        <dbReference type="EMBL" id="KAJ6810107.1"/>
    </source>
</evidence>
<dbReference type="PANTHER" id="PTHR11654">
    <property type="entry name" value="OLIGOPEPTIDE TRANSPORTER-RELATED"/>
    <property type="match status" value="1"/>
</dbReference>
<keyword evidence="5" id="KW-0472">Membrane</keyword>
<proteinExistence type="inferred from homology"/>
<keyword evidence="3" id="KW-0812">Transmembrane</keyword>
<evidence type="ECO:0000256" key="3">
    <source>
        <dbReference type="ARBA" id="ARBA00022692"/>
    </source>
</evidence>
<comment type="subcellular location">
    <subcellularLocation>
        <location evidence="1">Membrane</location>
        <topology evidence="1">Multi-pass membrane protein</topology>
    </subcellularLocation>
</comment>
<feature type="region of interest" description="Disordered" evidence="6">
    <location>
        <begin position="1"/>
        <end position="119"/>
    </location>
</feature>
<feature type="compositionally biased region" description="Basic residues" evidence="6">
    <location>
        <begin position="25"/>
        <end position="39"/>
    </location>
</feature>
<evidence type="ECO:0000256" key="2">
    <source>
        <dbReference type="ARBA" id="ARBA00005982"/>
    </source>
</evidence>
<evidence type="ECO:0000256" key="1">
    <source>
        <dbReference type="ARBA" id="ARBA00004141"/>
    </source>
</evidence>
<dbReference type="AlphaFoldDB" id="A0AAX6F0Y9"/>